<dbReference type="GO" id="GO:0004175">
    <property type="term" value="F:endopeptidase activity"/>
    <property type="evidence" value="ECO:0007669"/>
    <property type="project" value="UniProtKB-ARBA"/>
</dbReference>
<reference evidence="4 5" key="1">
    <citation type="submission" date="2016-08" db="EMBL/GenBank/DDBJ databases">
        <title>Genomes of anaerobic fungi encode conserved fungal cellulosomes for biomass hydrolysis.</title>
        <authorList>
            <consortium name="DOE Joint Genome Institute"/>
            <person name="Haitjema C.H."/>
            <person name="Gilmore S.P."/>
            <person name="Henske J.K."/>
            <person name="Solomon K.V."/>
            <person name="De Groot R."/>
            <person name="Kuo A."/>
            <person name="Mondo S.J."/>
            <person name="Salamov A.A."/>
            <person name="Labutti K."/>
            <person name="Zhao Z."/>
            <person name="Chiniquy J."/>
            <person name="Barry K."/>
            <person name="Brewer H.M."/>
            <person name="Purvine S.O."/>
            <person name="Wright A.T."/>
            <person name="Boxma B."/>
            <person name="Van Alen T."/>
            <person name="Hackstein J.H."/>
            <person name="Baker S.E."/>
            <person name="Grigoriev I.V."/>
            <person name="O'Malley M.A."/>
        </authorList>
    </citation>
    <scope>NUCLEOTIDE SEQUENCE [LARGE SCALE GENOMIC DNA]</scope>
    <source>
        <strain evidence="5">finn</strain>
    </source>
</reference>
<dbReference type="Pfam" id="PF02517">
    <property type="entry name" value="Rce1-like"/>
    <property type="match status" value="1"/>
</dbReference>
<organism evidence="4 5">
    <name type="scientific">Piromyces finnis</name>
    <dbReference type="NCBI Taxonomy" id="1754191"/>
    <lineage>
        <taxon>Eukaryota</taxon>
        <taxon>Fungi</taxon>
        <taxon>Fungi incertae sedis</taxon>
        <taxon>Chytridiomycota</taxon>
        <taxon>Chytridiomycota incertae sedis</taxon>
        <taxon>Neocallimastigomycetes</taxon>
        <taxon>Neocallimastigales</taxon>
        <taxon>Neocallimastigaceae</taxon>
        <taxon>Piromyces</taxon>
    </lineage>
</organism>
<feature type="region of interest" description="Disordered" evidence="1">
    <location>
        <begin position="1"/>
        <end position="54"/>
    </location>
</feature>
<evidence type="ECO:0000259" key="3">
    <source>
        <dbReference type="Pfam" id="PF02517"/>
    </source>
</evidence>
<dbReference type="AlphaFoldDB" id="A0A1Y1VN38"/>
<evidence type="ECO:0000313" key="5">
    <source>
        <dbReference type="Proteomes" id="UP000193719"/>
    </source>
</evidence>
<proteinExistence type="predicted"/>
<feature type="transmembrane region" description="Helical" evidence="2">
    <location>
        <begin position="131"/>
        <end position="154"/>
    </location>
</feature>
<dbReference type="Proteomes" id="UP000193719">
    <property type="component" value="Unassembled WGS sequence"/>
</dbReference>
<evidence type="ECO:0000256" key="1">
    <source>
        <dbReference type="SAM" id="MobiDB-lite"/>
    </source>
</evidence>
<evidence type="ECO:0000256" key="2">
    <source>
        <dbReference type="SAM" id="Phobius"/>
    </source>
</evidence>
<keyword evidence="2" id="KW-0472">Membrane</keyword>
<keyword evidence="5" id="KW-1185">Reference proteome</keyword>
<feature type="transmembrane region" description="Helical" evidence="2">
    <location>
        <begin position="233"/>
        <end position="250"/>
    </location>
</feature>
<name>A0A1Y1VN38_9FUNG</name>
<feature type="compositionally biased region" description="Low complexity" evidence="1">
    <location>
        <begin position="22"/>
        <end position="47"/>
    </location>
</feature>
<dbReference type="PANTHER" id="PTHR36435:SF1">
    <property type="entry name" value="CAAX AMINO TERMINAL PROTEASE FAMILY PROTEIN"/>
    <property type="match status" value="1"/>
</dbReference>
<evidence type="ECO:0000313" key="4">
    <source>
        <dbReference type="EMBL" id="ORX60021.1"/>
    </source>
</evidence>
<feature type="transmembrane region" description="Helical" evidence="2">
    <location>
        <begin position="175"/>
        <end position="201"/>
    </location>
</feature>
<accession>A0A1Y1VN38</accession>
<feature type="domain" description="CAAX prenyl protease 2/Lysostaphin resistance protein A-like" evidence="3">
    <location>
        <begin position="175"/>
        <end position="266"/>
    </location>
</feature>
<dbReference type="PANTHER" id="PTHR36435">
    <property type="entry name" value="SLR1288 PROTEIN"/>
    <property type="match status" value="1"/>
</dbReference>
<comment type="caution">
    <text evidence="4">The sequence shown here is derived from an EMBL/GenBank/DDBJ whole genome shotgun (WGS) entry which is preliminary data.</text>
</comment>
<protein>
    <recommendedName>
        <fullName evidence="3">CAAX prenyl protease 2/Lysostaphin resistance protein A-like domain-containing protein</fullName>
    </recommendedName>
</protein>
<feature type="transmembrane region" description="Helical" evidence="2">
    <location>
        <begin position="207"/>
        <end position="226"/>
    </location>
</feature>
<feature type="compositionally biased region" description="Basic and acidic residues" evidence="1">
    <location>
        <begin position="1"/>
        <end position="10"/>
    </location>
</feature>
<dbReference type="InterPro" id="IPR052710">
    <property type="entry name" value="CAAX_protease"/>
</dbReference>
<dbReference type="EMBL" id="MCFH01000002">
    <property type="protein sequence ID" value="ORX60021.1"/>
    <property type="molecule type" value="Genomic_DNA"/>
</dbReference>
<keyword evidence="2" id="KW-0812">Transmembrane</keyword>
<gene>
    <name evidence="4" type="ORF">BCR36DRAFT_579467</name>
</gene>
<keyword evidence="2" id="KW-1133">Transmembrane helix</keyword>
<feature type="transmembrane region" description="Helical" evidence="2">
    <location>
        <begin position="256"/>
        <end position="275"/>
    </location>
</feature>
<dbReference type="InterPro" id="IPR003675">
    <property type="entry name" value="Rce1/LyrA-like_dom"/>
</dbReference>
<dbReference type="OrthoDB" id="2159521at2759"/>
<dbReference type="GO" id="GO:0080120">
    <property type="term" value="P:CAAX-box protein maturation"/>
    <property type="evidence" value="ECO:0007669"/>
    <property type="project" value="UniProtKB-ARBA"/>
</dbReference>
<reference evidence="4 5" key="2">
    <citation type="submission" date="2016-08" db="EMBL/GenBank/DDBJ databases">
        <title>Pervasive Adenine N6-methylation of Active Genes in Fungi.</title>
        <authorList>
            <consortium name="DOE Joint Genome Institute"/>
            <person name="Mondo S.J."/>
            <person name="Dannebaum R.O."/>
            <person name="Kuo R.C."/>
            <person name="Labutti K."/>
            <person name="Haridas S."/>
            <person name="Kuo A."/>
            <person name="Salamov A."/>
            <person name="Ahrendt S.R."/>
            <person name="Lipzen A."/>
            <person name="Sullivan W."/>
            <person name="Andreopoulos W.B."/>
            <person name="Clum A."/>
            <person name="Lindquist E."/>
            <person name="Daum C."/>
            <person name="Ramamoorthy G.K."/>
            <person name="Gryganskyi A."/>
            <person name="Culley D."/>
            <person name="Magnuson J.K."/>
            <person name="James T.Y."/>
            <person name="O'Malley M.A."/>
            <person name="Stajich J.E."/>
            <person name="Spatafora J.W."/>
            <person name="Visel A."/>
            <person name="Grigoriev I.V."/>
        </authorList>
    </citation>
    <scope>NUCLEOTIDE SEQUENCE [LARGE SCALE GENOMIC DNA]</scope>
    <source>
        <strain evidence="5">finn</strain>
    </source>
</reference>
<sequence length="277" mass="32387">MALMDNDSKIEIPSLQEHNSLENVDNNSNDKVNNNNNKITIKIPNNNNKEENEKRENFNPLELIESKGIDELDYEIQYSNNEEEEIKKYSRHDSMIDIPASTIQPDQPIKYIKPKKKGSESFFNQFFLTRVYVIAVISALLILSATIINGLILRKYSRNSSNEEGIQGWKENYKVFSYFYIILISPIAEEIVFRKILYGYFKRFSKLIGYLVSCFVYAMAHFSFSFRELYEESSYFPIYFIIGVILTYTYDFDGFLASSILSNIIYSTIILLFDITY</sequence>